<accession>A0A1J5QP87</accession>
<dbReference type="InterPro" id="IPR029063">
    <property type="entry name" value="SAM-dependent_MTases_sf"/>
</dbReference>
<dbReference type="PANTHER" id="PTHR43861">
    <property type="entry name" value="TRANS-ACONITATE 2-METHYLTRANSFERASE-RELATED"/>
    <property type="match status" value="1"/>
</dbReference>
<protein>
    <submittedName>
        <fullName evidence="2">Methyltransferase domain protein</fullName>
    </submittedName>
</protein>
<dbReference type="CDD" id="cd02440">
    <property type="entry name" value="AdoMet_MTases"/>
    <property type="match status" value="1"/>
</dbReference>
<feature type="domain" description="Methyltransferase type 11" evidence="1">
    <location>
        <begin position="52"/>
        <end position="145"/>
    </location>
</feature>
<name>A0A1J5QP87_9ZZZZ</name>
<gene>
    <name evidence="2" type="ORF">GALL_365240</name>
</gene>
<keyword evidence="2" id="KW-0489">Methyltransferase</keyword>
<evidence type="ECO:0000259" key="1">
    <source>
        <dbReference type="Pfam" id="PF08241"/>
    </source>
</evidence>
<dbReference type="Gene3D" id="3.40.50.150">
    <property type="entry name" value="Vaccinia Virus protein VP39"/>
    <property type="match status" value="1"/>
</dbReference>
<dbReference type="Pfam" id="PF08241">
    <property type="entry name" value="Methyltransf_11"/>
    <property type="match status" value="1"/>
</dbReference>
<dbReference type="SUPFAM" id="SSF53335">
    <property type="entry name" value="S-adenosyl-L-methionine-dependent methyltransferases"/>
    <property type="match status" value="1"/>
</dbReference>
<dbReference type="AlphaFoldDB" id="A0A1J5QP87"/>
<reference evidence="2" key="1">
    <citation type="submission" date="2016-10" db="EMBL/GenBank/DDBJ databases">
        <title>Sequence of Gallionella enrichment culture.</title>
        <authorList>
            <person name="Poehlein A."/>
            <person name="Muehling M."/>
            <person name="Daniel R."/>
        </authorList>
    </citation>
    <scope>NUCLEOTIDE SEQUENCE</scope>
</reference>
<keyword evidence="2" id="KW-0808">Transferase</keyword>
<dbReference type="InterPro" id="IPR013216">
    <property type="entry name" value="Methyltransf_11"/>
</dbReference>
<proteinExistence type="predicted"/>
<comment type="caution">
    <text evidence="2">The sequence shown here is derived from an EMBL/GenBank/DDBJ whole genome shotgun (WGS) entry which is preliminary data.</text>
</comment>
<dbReference type="PANTHER" id="PTHR43861:SF1">
    <property type="entry name" value="TRANS-ACONITATE 2-METHYLTRANSFERASE"/>
    <property type="match status" value="1"/>
</dbReference>
<dbReference type="GO" id="GO:0008757">
    <property type="term" value="F:S-adenosylmethionine-dependent methyltransferase activity"/>
    <property type="evidence" value="ECO:0007669"/>
    <property type="project" value="InterPro"/>
</dbReference>
<organism evidence="2">
    <name type="scientific">mine drainage metagenome</name>
    <dbReference type="NCBI Taxonomy" id="410659"/>
    <lineage>
        <taxon>unclassified sequences</taxon>
        <taxon>metagenomes</taxon>
        <taxon>ecological metagenomes</taxon>
    </lineage>
</organism>
<dbReference type="EMBL" id="MLJW01000891">
    <property type="protein sequence ID" value="OIQ81711.1"/>
    <property type="molecule type" value="Genomic_DNA"/>
</dbReference>
<evidence type="ECO:0000313" key="2">
    <source>
        <dbReference type="EMBL" id="OIQ81711.1"/>
    </source>
</evidence>
<sequence length="206" mass="23364">MDTLEDPSDLTIDTYRKNFGKYVQRTPEATLGEFRAWLDAFASHIPDQGTILEIGSAAGRDARYFASKGFRVLCTDVIPEALLRLSIEGFETSEFDFRSRPRPEWANSFDGFFANAVLLHAPQEIFENALKNMALVLKRGGVAAFSLKAGEGEEISLEKLEAPRYFRYHSEPEIREVISRLPFEILSITHAEQGKWLHVIMKHQAV</sequence>
<dbReference type="GO" id="GO:0032259">
    <property type="term" value="P:methylation"/>
    <property type="evidence" value="ECO:0007669"/>
    <property type="project" value="UniProtKB-KW"/>
</dbReference>